<evidence type="ECO:0000313" key="15">
    <source>
        <dbReference type="Proteomes" id="UP000261380"/>
    </source>
</evidence>
<evidence type="ECO:0000256" key="12">
    <source>
        <dbReference type="PROSITE-ProRule" id="PRU00043"/>
    </source>
</evidence>
<dbReference type="AlphaFoldDB" id="A0A3B5KYM7"/>
<evidence type="ECO:0000313" key="14">
    <source>
        <dbReference type="Ensembl" id="ENSXCOP00000000654.1"/>
    </source>
</evidence>
<dbReference type="CDD" id="cd11304">
    <property type="entry name" value="Cadherin_repeat"/>
    <property type="match status" value="3"/>
</dbReference>
<protein>
    <recommendedName>
        <fullName evidence="13">Cadherin domain-containing protein</fullName>
    </recommendedName>
</protein>
<keyword evidence="5" id="KW-0677">Repeat</keyword>
<evidence type="ECO:0000256" key="2">
    <source>
        <dbReference type="ARBA" id="ARBA00022536"/>
    </source>
</evidence>
<dbReference type="STRING" id="32473.ENSXCOP00000000654"/>
<evidence type="ECO:0000259" key="13">
    <source>
        <dbReference type="PROSITE" id="PS50268"/>
    </source>
</evidence>
<feature type="domain" description="Cadherin" evidence="13">
    <location>
        <begin position="132"/>
        <end position="239"/>
    </location>
</feature>
<keyword evidence="15" id="KW-1185">Reference proteome</keyword>
<dbReference type="FunFam" id="2.60.40.60:FF:000135">
    <property type="entry name" value="cadherin-23 isoform X1"/>
    <property type="match status" value="1"/>
</dbReference>
<evidence type="ECO:0000256" key="9">
    <source>
        <dbReference type="ARBA" id="ARBA00023136"/>
    </source>
</evidence>
<keyword evidence="8" id="KW-1133">Transmembrane helix</keyword>
<dbReference type="PRINTS" id="PR00205">
    <property type="entry name" value="CADHERIN"/>
</dbReference>
<dbReference type="GeneTree" id="ENSGT00940000155719"/>
<dbReference type="InterPro" id="IPR020894">
    <property type="entry name" value="Cadherin_CS"/>
</dbReference>
<evidence type="ECO:0000256" key="4">
    <source>
        <dbReference type="ARBA" id="ARBA00022729"/>
    </source>
</evidence>
<feature type="domain" description="Cadherin" evidence="13">
    <location>
        <begin position="240"/>
        <end position="360"/>
    </location>
</feature>
<sequence length="384" mass="42208">SGRHETLSFLPLPLVNTFGTNAVWDGVGSAFNTTPIDSPLPTRPVAAAGMPFSWHRLSLIPGTPGWSSPRRDKAIFYENSGLVTSATLLDREIASEIVLNISAKDQGLQPKISYTKLIVNITDVNDQVPTFTQSTYHVSLVEHAPAGTELVLLSASDDDLGANGTIRFSFDAETPASIQELFRLDSVSGQLSTGVELDREHQASYLLHIRAEDGGSPPLHSVGNVNITIWDINDNRPVFYPVQYFANVKENEPSGSYVTTVSATDRDLGRNGTVKYIITAGDTSKFRINSNTGKITTLVPLDREEKTIMYDITSGNMGDVFGIFPDGQLYIKTELDREIQDRYNLVLEAKDRAVEPLSASVNACRIIFCFWQFHNLNCATGQFD</sequence>
<dbReference type="InterPro" id="IPR002126">
    <property type="entry name" value="Cadherin-like_dom"/>
</dbReference>
<dbReference type="SUPFAM" id="SSF49313">
    <property type="entry name" value="Cadherin-like"/>
    <property type="match status" value="4"/>
</dbReference>
<keyword evidence="4" id="KW-0732">Signal</keyword>
<dbReference type="GO" id="GO:0007156">
    <property type="term" value="P:homophilic cell adhesion via plasma membrane adhesion molecules"/>
    <property type="evidence" value="ECO:0007669"/>
    <property type="project" value="InterPro"/>
</dbReference>
<keyword evidence="11" id="KW-0325">Glycoprotein</keyword>
<evidence type="ECO:0000256" key="5">
    <source>
        <dbReference type="ARBA" id="ARBA00022737"/>
    </source>
</evidence>
<evidence type="ECO:0000256" key="11">
    <source>
        <dbReference type="ARBA" id="ARBA00023180"/>
    </source>
</evidence>
<evidence type="ECO:0000256" key="7">
    <source>
        <dbReference type="ARBA" id="ARBA00022889"/>
    </source>
</evidence>
<evidence type="ECO:0000256" key="10">
    <source>
        <dbReference type="ARBA" id="ARBA00023157"/>
    </source>
</evidence>
<dbReference type="Proteomes" id="UP000261380">
    <property type="component" value="Unplaced"/>
</dbReference>
<dbReference type="PANTHER" id="PTHR24025:SF31">
    <property type="entry name" value="NEURAL-CADHERIN"/>
    <property type="match status" value="1"/>
</dbReference>
<keyword evidence="7" id="KW-0130">Cell adhesion</keyword>
<keyword evidence="10" id="KW-1015">Disulfide bond</keyword>
<dbReference type="Pfam" id="PF00028">
    <property type="entry name" value="Cadherin"/>
    <property type="match status" value="3"/>
</dbReference>
<keyword evidence="2" id="KW-0245">EGF-like domain</keyword>
<dbReference type="InterPro" id="IPR050971">
    <property type="entry name" value="Cadherin-domain_protein"/>
</dbReference>
<dbReference type="PROSITE" id="PS00232">
    <property type="entry name" value="CADHERIN_1"/>
    <property type="match status" value="1"/>
</dbReference>
<dbReference type="GO" id="GO:0005509">
    <property type="term" value="F:calcium ion binding"/>
    <property type="evidence" value="ECO:0007669"/>
    <property type="project" value="UniProtKB-UniRule"/>
</dbReference>
<evidence type="ECO:0000256" key="8">
    <source>
        <dbReference type="ARBA" id="ARBA00022989"/>
    </source>
</evidence>
<name>A0A3B5KYM7_9TELE</name>
<dbReference type="PANTHER" id="PTHR24025">
    <property type="entry name" value="DESMOGLEIN FAMILY MEMBER"/>
    <property type="match status" value="1"/>
</dbReference>
<dbReference type="GO" id="GO:0005911">
    <property type="term" value="C:cell-cell junction"/>
    <property type="evidence" value="ECO:0007669"/>
    <property type="project" value="TreeGrafter"/>
</dbReference>
<dbReference type="PROSITE" id="PS50268">
    <property type="entry name" value="CADHERIN_2"/>
    <property type="match status" value="3"/>
</dbReference>
<evidence type="ECO:0000256" key="6">
    <source>
        <dbReference type="ARBA" id="ARBA00022837"/>
    </source>
</evidence>
<keyword evidence="3" id="KW-0812">Transmembrane</keyword>
<dbReference type="InterPro" id="IPR015919">
    <property type="entry name" value="Cadherin-like_sf"/>
</dbReference>
<organism evidence="14 15">
    <name type="scientific">Xiphophorus couchianus</name>
    <name type="common">Monterrey platyfish</name>
    <dbReference type="NCBI Taxonomy" id="32473"/>
    <lineage>
        <taxon>Eukaryota</taxon>
        <taxon>Metazoa</taxon>
        <taxon>Chordata</taxon>
        <taxon>Craniata</taxon>
        <taxon>Vertebrata</taxon>
        <taxon>Euteleostomi</taxon>
        <taxon>Actinopterygii</taxon>
        <taxon>Neopterygii</taxon>
        <taxon>Teleostei</taxon>
        <taxon>Neoteleostei</taxon>
        <taxon>Acanthomorphata</taxon>
        <taxon>Ovalentaria</taxon>
        <taxon>Atherinomorphae</taxon>
        <taxon>Cyprinodontiformes</taxon>
        <taxon>Poeciliidae</taxon>
        <taxon>Poeciliinae</taxon>
        <taxon>Xiphophorus</taxon>
    </lineage>
</organism>
<keyword evidence="9" id="KW-0472">Membrane</keyword>
<dbReference type="Ensembl" id="ENSXCOT00000000664.1">
    <property type="protein sequence ID" value="ENSXCOP00000000654.1"/>
    <property type="gene ID" value="ENSXCOG00000000572.1"/>
</dbReference>
<dbReference type="SMART" id="SM00112">
    <property type="entry name" value="CA"/>
    <property type="match status" value="3"/>
</dbReference>
<reference evidence="14" key="1">
    <citation type="submission" date="2025-08" db="UniProtKB">
        <authorList>
            <consortium name="Ensembl"/>
        </authorList>
    </citation>
    <scope>IDENTIFICATION</scope>
</reference>
<dbReference type="GO" id="GO:0005886">
    <property type="term" value="C:plasma membrane"/>
    <property type="evidence" value="ECO:0007669"/>
    <property type="project" value="InterPro"/>
</dbReference>
<comment type="subcellular location">
    <subcellularLocation>
        <location evidence="1">Membrane</location>
        <topology evidence="1">Single-pass membrane protein</topology>
    </subcellularLocation>
</comment>
<evidence type="ECO:0000256" key="3">
    <source>
        <dbReference type="ARBA" id="ARBA00022692"/>
    </source>
</evidence>
<feature type="domain" description="Cadherin" evidence="13">
    <location>
        <begin position="78"/>
        <end position="131"/>
    </location>
</feature>
<dbReference type="Gene3D" id="2.60.40.60">
    <property type="entry name" value="Cadherins"/>
    <property type="match status" value="4"/>
</dbReference>
<evidence type="ECO:0000256" key="1">
    <source>
        <dbReference type="ARBA" id="ARBA00004167"/>
    </source>
</evidence>
<keyword evidence="6 12" id="KW-0106">Calcium</keyword>
<reference evidence="14" key="2">
    <citation type="submission" date="2025-09" db="UniProtKB">
        <authorList>
            <consortium name="Ensembl"/>
        </authorList>
    </citation>
    <scope>IDENTIFICATION</scope>
</reference>
<dbReference type="GO" id="GO:0009653">
    <property type="term" value="P:anatomical structure morphogenesis"/>
    <property type="evidence" value="ECO:0007669"/>
    <property type="project" value="UniProtKB-ARBA"/>
</dbReference>
<accession>A0A3B5KYM7</accession>
<dbReference type="FunFam" id="2.60.40.60:FF:000024">
    <property type="entry name" value="FAT atypical cadherin 3"/>
    <property type="match status" value="1"/>
</dbReference>
<proteinExistence type="predicted"/>